<dbReference type="RefSeq" id="WP_147530189.1">
    <property type="nucleotide sequence ID" value="NZ_SAYI01000005.1"/>
</dbReference>
<accession>A0A5C8G8Q1</accession>
<gene>
    <name evidence="1" type="ORF">EPJ76_01290</name>
</gene>
<name>A0A5C8G8Q1_9SPIR</name>
<proteinExistence type="predicted"/>
<dbReference type="EMBL" id="SAYI01000005">
    <property type="protein sequence ID" value="TXJ58119.1"/>
    <property type="molecule type" value="Genomic_DNA"/>
</dbReference>
<sequence>MKKIDVKRFNAFITFTRLPQAKNIFKEIEWYENYNSNVFATIILDRIDKDFSVVILRRDKDSKFRCSDTKYSLATIEEARKWMLDIVEKIEKSREYIFVQYDEKGKNIDVFNTIKNKNISDSFKILNNSDEYKPAKLLISEIMPHYMDIDGNFVEQFQTTGFDARIWELYLYCYFNEEKFIINKDYSAPDFYISKDGYNISIEASTLNNKKEYQLDIKIDDRINSILPIRFGSSIKSKIDHVDKNNLHYWEYEHTKDKPFIIAIADFSNDISMIYSSNSLINYLYGYSHEISYNKEGNLNIIPKKIENFKYNDKVIDAGFFLKKENENISAILSSTSGTLNKFLRIGKQSGFDKYNKLCIMKEAFYYDPNPNASKPIHDISEVTEKTNEKWGDGLSIYHNPNAKFPIQRHLFPNATHHIFRNGLIETVTHPYSLLSSITYISIR</sequence>
<reference evidence="1 2" key="1">
    <citation type="journal article" date="1992" name="Lakartidningen">
        <title>[Penicillin V and not amoxicillin is the first choice preparation in acute otitis].</title>
        <authorList>
            <person name="Kamme C."/>
            <person name="Lundgren K."/>
            <person name="Prellner K."/>
        </authorList>
    </citation>
    <scope>NUCLEOTIDE SEQUENCE [LARGE SCALE GENOMIC DNA]</scope>
    <source>
        <strain evidence="1 2">PC3053II</strain>
    </source>
</reference>
<dbReference type="Proteomes" id="UP000322327">
    <property type="component" value="Unassembled WGS sequence"/>
</dbReference>
<evidence type="ECO:0000313" key="1">
    <source>
        <dbReference type="EMBL" id="TXJ58119.1"/>
    </source>
</evidence>
<comment type="caution">
    <text evidence="1">The sequence shown here is derived from an EMBL/GenBank/DDBJ whole genome shotgun (WGS) entry which is preliminary data.</text>
</comment>
<dbReference type="AlphaFoldDB" id="A0A5C8G8Q1"/>
<evidence type="ECO:0000313" key="2">
    <source>
        <dbReference type="Proteomes" id="UP000322327"/>
    </source>
</evidence>
<organism evidence="1 2">
    <name type="scientific">Brachyspira aalborgi</name>
    <dbReference type="NCBI Taxonomy" id="29522"/>
    <lineage>
        <taxon>Bacteria</taxon>
        <taxon>Pseudomonadati</taxon>
        <taxon>Spirochaetota</taxon>
        <taxon>Spirochaetia</taxon>
        <taxon>Brachyspirales</taxon>
        <taxon>Brachyspiraceae</taxon>
        <taxon>Brachyspira</taxon>
    </lineage>
</organism>
<protein>
    <submittedName>
        <fullName evidence="1">Glycosaminoglycan attachment protein</fullName>
    </submittedName>
</protein>